<gene>
    <name evidence="6" type="primary">lptE</name>
    <name evidence="7" type="ORF">METUNv1_02146</name>
</gene>
<keyword evidence="2 6" id="KW-0472">Membrane</keyword>
<dbReference type="InterPro" id="IPR007485">
    <property type="entry name" value="LPS_assembly_LptE"/>
</dbReference>
<dbReference type="OrthoDB" id="5298094at2"/>
<keyword evidence="5 7" id="KW-0449">Lipoprotein</keyword>
<dbReference type="STRING" id="1000565.METUNv1_02146"/>
<organism evidence="7 8">
    <name type="scientific">Methyloversatilis universalis (strain ATCC BAA-1314 / DSM 25237 / JCM 13912 / CCUG 52030 / FAM5)</name>
    <dbReference type="NCBI Taxonomy" id="1000565"/>
    <lineage>
        <taxon>Bacteria</taxon>
        <taxon>Pseudomonadati</taxon>
        <taxon>Pseudomonadota</taxon>
        <taxon>Betaproteobacteria</taxon>
        <taxon>Nitrosomonadales</taxon>
        <taxon>Sterolibacteriaceae</taxon>
        <taxon>Methyloversatilis</taxon>
    </lineage>
</organism>
<evidence type="ECO:0000256" key="5">
    <source>
        <dbReference type="ARBA" id="ARBA00023288"/>
    </source>
</evidence>
<proteinExistence type="inferred from homology"/>
<comment type="subunit">
    <text evidence="6">Component of the lipopolysaccharide transport and assembly complex. Interacts with LptD.</text>
</comment>
<dbReference type="GO" id="GO:0015920">
    <property type="term" value="P:lipopolysaccharide transport"/>
    <property type="evidence" value="ECO:0007669"/>
    <property type="project" value="TreeGrafter"/>
</dbReference>
<reference evidence="7 8" key="1">
    <citation type="journal article" date="2011" name="J. Bacteriol.">
        <title>Genome sequence of Methyloversatilis universalis FAM5T, a methylotrophic representative of the order Rhodocyclales.</title>
        <authorList>
            <person name="Kittichotirat W."/>
            <person name="Good N.M."/>
            <person name="Hall R."/>
            <person name="Bringel F."/>
            <person name="Lajus A."/>
            <person name="Medigue C."/>
            <person name="Smalley N.E."/>
            <person name="Beck D."/>
            <person name="Bumgarner R."/>
            <person name="Vuilleumier S."/>
            <person name="Kalyuzhnaya M.G."/>
        </authorList>
    </citation>
    <scope>NUCLEOTIDE SEQUENCE [LARGE SCALE GENOMIC DNA]</scope>
    <source>
        <strain evidence="8">ATCC BAA-1314 / JCM 13912 / FAM5</strain>
    </source>
</reference>
<dbReference type="RefSeq" id="WP_008061492.1">
    <property type="nucleotide sequence ID" value="NZ_AFHG01000049.1"/>
</dbReference>
<evidence type="ECO:0000256" key="3">
    <source>
        <dbReference type="ARBA" id="ARBA00023139"/>
    </source>
</evidence>
<protein>
    <recommendedName>
        <fullName evidence="6">LPS-assembly lipoprotein LptE</fullName>
    </recommendedName>
</protein>
<accession>F5RCZ0</accession>
<comment type="function">
    <text evidence="6">Together with LptD, is involved in the assembly of lipopolysaccharide (LPS) at the surface of the outer membrane. Required for the proper assembly of LptD. Binds LPS and may serve as the LPS recognition site at the outer membrane.</text>
</comment>
<dbReference type="PANTHER" id="PTHR38098">
    <property type="entry name" value="LPS-ASSEMBLY LIPOPROTEIN LPTE"/>
    <property type="match status" value="1"/>
</dbReference>
<comment type="caution">
    <text evidence="7">The sequence shown here is derived from an EMBL/GenBank/DDBJ whole genome shotgun (WGS) entry which is preliminary data.</text>
</comment>
<evidence type="ECO:0000256" key="6">
    <source>
        <dbReference type="HAMAP-Rule" id="MF_01186"/>
    </source>
</evidence>
<keyword evidence="4 6" id="KW-0998">Cell outer membrane</keyword>
<dbReference type="GO" id="GO:0043165">
    <property type="term" value="P:Gram-negative-bacterium-type cell outer membrane assembly"/>
    <property type="evidence" value="ECO:0007669"/>
    <property type="project" value="UniProtKB-UniRule"/>
</dbReference>
<dbReference type="GO" id="GO:0001530">
    <property type="term" value="F:lipopolysaccharide binding"/>
    <property type="evidence" value="ECO:0007669"/>
    <property type="project" value="TreeGrafter"/>
</dbReference>
<evidence type="ECO:0000256" key="4">
    <source>
        <dbReference type="ARBA" id="ARBA00023237"/>
    </source>
</evidence>
<evidence type="ECO:0000256" key="1">
    <source>
        <dbReference type="ARBA" id="ARBA00022729"/>
    </source>
</evidence>
<sequence length="173" mass="19457">MSASVDTSRRGLLLAALATLPLAACGFRLQGIRDLPFQTLYVNAPRGQAELVDQIRLAVVTQSSTQIADQPSAAEVILDILENKFEKVILSLNSAGRVREYQLRQKVSFLVRTQDHTELMPRTTIEIRRDLTYSDAELLAKQQEELTLQGEMRSDLVQQLLRRLQALKRPQAS</sequence>
<comment type="similarity">
    <text evidence="6">Belongs to the LptE lipoprotein family.</text>
</comment>
<dbReference type="Gene3D" id="3.30.160.150">
    <property type="entry name" value="Lipoprotein like domain"/>
    <property type="match status" value="1"/>
</dbReference>
<keyword evidence="3" id="KW-0564">Palmitate</keyword>
<evidence type="ECO:0000256" key="2">
    <source>
        <dbReference type="ARBA" id="ARBA00023136"/>
    </source>
</evidence>
<keyword evidence="8" id="KW-1185">Reference proteome</keyword>
<dbReference type="GO" id="GO:0009279">
    <property type="term" value="C:cell outer membrane"/>
    <property type="evidence" value="ECO:0007669"/>
    <property type="project" value="UniProtKB-UniRule"/>
</dbReference>
<keyword evidence="1" id="KW-0732">Signal</keyword>
<evidence type="ECO:0000313" key="7">
    <source>
        <dbReference type="EMBL" id="EGK71641.1"/>
    </source>
</evidence>
<name>F5RCZ0_METUF</name>
<dbReference type="EMBL" id="AFHG01000049">
    <property type="protein sequence ID" value="EGK71641.1"/>
    <property type="molecule type" value="Genomic_DNA"/>
</dbReference>
<evidence type="ECO:0000313" key="8">
    <source>
        <dbReference type="Proteomes" id="UP000005019"/>
    </source>
</evidence>
<dbReference type="Proteomes" id="UP000005019">
    <property type="component" value="Unassembled WGS sequence"/>
</dbReference>
<dbReference type="HAMAP" id="MF_01186">
    <property type="entry name" value="LPS_assembly_LptE"/>
    <property type="match status" value="1"/>
</dbReference>
<dbReference type="GO" id="GO:1990351">
    <property type="term" value="C:transporter complex"/>
    <property type="evidence" value="ECO:0007669"/>
    <property type="project" value="TreeGrafter"/>
</dbReference>
<dbReference type="eggNOG" id="COG2980">
    <property type="taxonomic scope" value="Bacteria"/>
</dbReference>
<dbReference type="AlphaFoldDB" id="F5RCZ0"/>
<dbReference type="Pfam" id="PF04390">
    <property type="entry name" value="LptE"/>
    <property type="match status" value="1"/>
</dbReference>
<dbReference type="PANTHER" id="PTHR38098:SF1">
    <property type="entry name" value="LPS-ASSEMBLY LIPOPROTEIN LPTE"/>
    <property type="match status" value="1"/>
</dbReference>